<dbReference type="PROSITE" id="PS00710">
    <property type="entry name" value="PGM_PMM"/>
    <property type="match status" value="1"/>
</dbReference>
<keyword evidence="11" id="KW-1185">Reference proteome</keyword>
<evidence type="ECO:0000313" key="11">
    <source>
        <dbReference type="Proteomes" id="UP000615755"/>
    </source>
</evidence>
<evidence type="ECO:0000256" key="2">
    <source>
        <dbReference type="ARBA" id="ARBA00010231"/>
    </source>
</evidence>
<evidence type="ECO:0000256" key="5">
    <source>
        <dbReference type="ARBA" id="ARBA00022842"/>
    </source>
</evidence>
<evidence type="ECO:0000259" key="9">
    <source>
        <dbReference type="Pfam" id="PF02879"/>
    </source>
</evidence>
<feature type="domain" description="Alpha-D-phosphohexomutase alpha/beta/alpha" evidence="8">
    <location>
        <begin position="14"/>
        <end position="136"/>
    </location>
</feature>
<dbReference type="RefSeq" id="WP_192508423.1">
    <property type="nucleotide sequence ID" value="NZ_AQGV01000012.1"/>
</dbReference>
<dbReference type="PANTHER" id="PTHR42946">
    <property type="entry name" value="PHOSPHOHEXOSE MUTASE"/>
    <property type="match status" value="1"/>
</dbReference>
<dbReference type="PANTHER" id="PTHR42946:SF1">
    <property type="entry name" value="PHOSPHOGLUCOMUTASE (ALPHA-D-GLUCOSE-1,6-BISPHOSPHATE-DEPENDENT)"/>
    <property type="match status" value="1"/>
</dbReference>
<evidence type="ECO:0000256" key="4">
    <source>
        <dbReference type="ARBA" id="ARBA00022723"/>
    </source>
</evidence>
<keyword evidence="4 7" id="KW-0479">Metal-binding</keyword>
<dbReference type="InterPro" id="IPR005844">
    <property type="entry name" value="A-D-PHexomutase_a/b/a-I"/>
</dbReference>
<dbReference type="Pfam" id="PF02878">
    <property type="entry name" value="PGM_PMM_I"/>
    <property type="match status" value="1"/>
</dbReference>
<dbReference type="Pfam" id="PF02879">
    <property type="entry name" value="PGM_PMM_II"/>
    <property type="match status" value="1"/>
</dbReference>
<dbReference type="SUPFAM" id="SSF55957">
    <property type="entry name" value="Phosphoglucomutase, C-terminal domain"/>
    <property type="match status" value="1"/>
</dbReference>
<dbReference type="Gene3D" id="3.30.310.50">
    <property type="entry name" value="Alpha-D-phosphohexomutase, C-terminal domain"/>
    <property type="match status" value="1"/>
</dbReference>
<evidence type="ECO:0000313" key="10">
    <source>
        <dbReference type="EMBL" id="MBE0369268.1"/>
    </source>
</evidence>
<dbReference type="Gene3D" id="3.40.120.10">
    <property type="entry name" value="Alpha-D-Glucose-1,6-Bisphosphate, subunit A, domain 3"/>
    <property type="match status" value="3"/>
</dbReference>
<comment type="caution">
    <text evidence="10">The sequence shown here is derived from an EMBL/GenBank/DDBJ whole genome shotgun (WGS) entry which is preliminary data.</text>
</comment>
<comment type="cofactor">
    <cofactor evidence="1">
        <name>Mg(2+)</name>
        <dbReference type="ChEBI" id="CHEBI:18420"/>
    </cofactor>
</comment>
<evidence type="ECO:0000259" key="8">
    <source>
        <dbReference type="Pfam" id="PF02878"/>
    </source>
</evidence>
<dbReference type="Proteomes" id="UP000615755">
    <property type="component" value="Unassembled WGS sequence"/>
</dbReference>
<evidence type="ECO:0000256" key="1">
    <source>
        <dbReference type="ARBA" id="ARBA00001946"/>
    </source>
</evidence>
<name>A0ABR9EE60_9GAMM</name>
<dbReference type="InterPro" id="IPR005845">
    <property type="entry name" value="A-D-PHexomutase_a/b/a-II"/>
</dbReference>
<dbReference type="InterPro" id="IPR050060">
    <property type="entry name" value="Phosphoglucosamine_mutase"/>
</dbReference>
<sequence>MLFSAVVIKQSGVSFGTSGVRGLVEKLTKDVCAAFTVNFINVMQASFDFDEVAIAIDNRPSSVKMAQACAASLSQLNIKVIYFGVVPTPALAYSAMCDRIPAIMVTGSHIPFDRNGLKFYRPDGEITKDDEASILNASVEFKSVILQNELFISKVAEERYIERYTSLFDKNIFKGLRVGVYEHSSAGRDLYAKIFTQLNAHVIPLGRSDEFVPIDTEAVSIEDKQKAQLWVNEYQLDMLFSTDGDGDRPLVADEKGHWFRGDILGLLCAKALGIEVLAVPVSCNSAIELSQAFKQVVRTKIGSPYVISAFASHCYTKIKEGIDDNSVHELTTVHSIAGFEANGGFLLGSDIRFNGAKLNALVTRDALLPALIVFADVVAKKEALSLSLKELPECFTDSDRVQNIPSAKSQLLLEKAEQTPRALLKQLGVNSKGGIAISNIDGIKMTFDGLSVHLRSSGNAPELRCYVESSSSEHATVLLNTIMYNLKLVLSK</sequence>
<dbReference type="InterPro" id="IPR036900">
    <property type="entry name" value="A-D-PHexomutase_C_sf"/>
</dbReference>
<organism evidence="10 11">
    <name type="scientific">Pseudoalteromonas aurantia 208</name>
    <dbReference type="NCBI Taxonomy" id="1314867"/>
    <lineage>
        <taxon>Bacteria</taxon>
        <taxon>Pseudomonadati</taxon>
        <taxon>Pseudomonadota</taxon>
        <taxon>Gammaproteobacteria</taxon>
        <taxon>Alteromonadales</taxon>
        <taxon>Pseudoalteromonadaceae</taxon>
        <taxon>Pseudoalteromonas</taxon>
    </lineage>
</organism>
<keyword evidence="6" id="KW-0413">Isomerase</keyword>
<reference evidence="10 11" key="1">
    <citation type="submission" date="2015-03" db="EMBL/GenBank/DDBJ databases">
        <title>Genome sequence of Pseudoalteromonas aurantia.</title>
        <authorList>
            <person name="Xie B.-B."/>
            <person name="Rong J.-C."/>
            <person name="Qin Q.-L."/>
            <person name="Zhang Y.-Z."/>
        </authorList>
    </citation>
    <scope>NUCLEOTIDE SEQUENCE [LARGE SCALE GENOMIC DNA]</scope>
    <source>
        <strain evidence="10 11">208</strain>
    </source>
</reference>
<evidence type="ECO:0000256" key="3">
    <source>
        <dbReference type="ARBA" id="ARBA00022553"/>
    </source>
</evidence>
<dbReference type="EMBL" id="AQGV01000012">
    <property type="protein sequence ID" value="MBE0369268.1"/>
    <property type="molecule type" value="Genomic_DNA"/>
</dbReference>
<gene>
    <name evidence="10" type="primary">manB</name>
    <name evidence="10" type="ORF">PAUR_a3083</name>
</gene>
<dbReference type="SUPFAM" id="SSF53738">
    <property type="entry name" value="Phosphoglucomutase, first 3 domains"/>
    <property type="match status" value="3"/>
</dbReference>
<protein>
    <submittedName>
        <fullName evidence="10">Phosphomannomutase</fullName>
    </submittedName>
</protein>
<keyword evidence="5 7" id="KW-0460">Magnesium</keyword>
<evidence type="ECO:0000256" key="6">
    <source>
        <dbReference type="ARBA" id="ARBA00023235"/>
    </source>
</evidence>
<feature type="domain" description="Alpha-D-phosphohexomutase alpha/beta/alpha" evidence="9">
    <location>
        <begin position="159"/>
        <end position="256"/>
    </location>
</feature>
<keyword evidence="3" id="KW-0597">Phosphoprotein</keyword>
<proteinExistence type="inferred from homology"/>
<comment type="similarity">
    <text evidence="2 7">Belongs to the phosphohexose mutase family.</text>
</comment>
<dbReference type="InterPro" id="IPR016055">
    <property type="entry name" value="A-D-PHexomutase_a/b/a-I/II/III"/>
</dbReference>
<dbReference type="CDD" id="cd03088">
    <property type="entry name" value="ManB"/>
    <property type="match status" value="1"/>
</dbReference>
<evidence type="ECO:0000256" key="7">
    <source>
        <dbReference type="RuleBase" id="RU004326"/>
    </source>
</evidence>
<dbReference type="InterPro" id="IPR016066">
    <property type="entry name" value="A-D-PHexomutase_CS"/>
</dbReference>
<accession>A0ABR9EE60</accession>